<reference evidence="9 10" key="1">
    <citation type="submission" date="2016-11" db="EMBL/GenBank/DDBJ databases">
        <title>Comparative genomics of Acidibacillus ferroxidans species.</title>
        <authorList>
            <person name="Oliveira G."/>
            <person name="Nunes G."/>
            <person name="Oliveira R."/>
            <person name="Araujo F."/>
            <person name="Salim A."/>
            <person name="Scholte L."/>
            <person name="Morais D."/>
            <person name="Nancucheo I."/>
            <person name="Johnson D.B."/>
            <person name="Grail B."/>
            <person name="Bittencourt J."/>
            <person name="Valadares R."/>
        </authorList>
    </citation>
    <scope>NUCLEOTIDE SEQUENCE [LARGE SCALE GENOMIC DNA]</scope>
    <source>
        <strain evidence="9 10">Y002</strain>
    </source>
</reference>
<evidence type="ECO:0000256" key="3">
    <source>
        <dbReference type="ARBA" id="ARBA00022692"/>
    </source>
</evidence>
<dbReference type="OrthoDB" id="9811754at2"/>
<comment type="similarity">
    <text evidence="2">Belongs to the membrane fusion protein (MFP) (TC 8.A.1) family.</text>
</comment>
<dbReference type="InterPro" id="IPR058636">
    <property type="entry name" value="Beta-barrel_YknX"/>
</dbReference>
<evidence type="ECO:0000256" key="4">
    <source>
        <dbReference type="ARBA" id="ARBA00022989"/>
    </source>
</evidence>
<evidence type="ECO:0000313" key="10">
    <source>
        <dbReference type="Proteomes" id="UP000245380"/>
    </source>
</evidence>
<evidence type="ECO:0000313" key="9">
    <source>
        <dbReference type="EMBL" id="PWI58649.1"/>
    </source>
</evidence>
<gene>
    <name evidence="9" type="ORF">BM613_00685</name>
</gene>
<dbReference type="EMBL" id="MPDK01000002">
    <property type="protein sequence ID" value="PWI58649.1"/>
    <property type="molecule type" value="Genomic_DNA"/>
</dbReference>
<feature type="domain" description="YknX-like beta-barrel" evidence="7">
    <location>
        <begin position="120"/>
        <end position="210"/>
    </location>
</feature>
<evidence type="ECO:0008006" key="11">
    <source>
        <dbReference type="Google" id="ProtNLM"/>
    </source>
</evidence>
<dbReference type="SUPFAM" id="SSF51230">
    <property type="entry name" value="Single hybrid motif"/>
    <property type="match status" value="1"/>
</dbReference>
<dbReference type="Gene3D" id="2.40.30.170">
    <property type="match status" value="1"/>
</dbReference>
<organism evidence="9 10">
    <name type="scientific">Sulfoacidibacillus thermotolerans</name>
    <name type="common">Acidibacillus sulfuroxidans</name>
    <dbReference type="NCBI Taxonomy" id="1765684"/>
    <lineage>
        <taxon>Bacteria</taxon>
        <taxon>Bacillati</taxon>
        <taxon>Bacillota</taxon>
        <taxon>Bacilli</taxon>
        <taxon>Bacillales</taxon>
        <taxon>Alicyclobacillaceae</taxon>
        <taxon>Sulfoacidibacillus</taxon>
    </lineage>
</organism>
<dbReference type="AlphaFoldDB" id="A0A2U3DBI8"/>
<evidence type="ECO:0000256" key="2">
    <source>
        <dbReference type="ARBA" id="ARBA00009477"/>
    </source>
</evidence>
<evidence type="ECO:0000256" key="1">
    <source>
        <dbReference type="ARBA" id="ARBA00004167"/>
    </source>
</evidence>
<evidence type="ECO:0000256" key="6">
    <source>
        <dbReference type="SAM" id="Phobius"/>
    </source>
</evidence>
<dbReference type="Pfam" id="PF25997">
    <property type="entry name" value="BSH_YhbJ"/>
    <property type="match status" value="1"/>
</dbReference>
<dbReference type="Pfam" id="PF25990">
    <property type="entry name" value="Beta-barrel_YknX"/>
    <property type="match status" value="1"/>
</dbReference>
<dbReference type="Proteomes" id="UP000245380">
    <property type="component" value="Unassembled WGS sequence"/>
</dbReference>
<name>A0A2U3DBI8_SULT2</name>
<keyword evidence="10" id="KW-1185">Reference proteome</keyword>
<dbReference type="PRINTS" id="PR01490">
    <property type="entry name" value="RTXTOXIND"/>
</dbReference>
<dbReference type="PANTHER" id="PTHR30386:SF26">
    <property type="entry name" value="TRANSPORT PROTEIN COMB"/>
    <property type="match status" value="1"/>
</dbReference>
<dbReference type="InterPro" id="IPR058635">
    <property type="entry name" value="BSH_YhbJ"/>
</dbReference>
<comment type="caution">
    <text evidence="9">The sequence shown here is derived from an EMBL/GenBank/DDBJ whole genome shotgun (WGS) entry which is preliminary data.</text>
</comment>
<feature type="domain" description="YhbJ barrel-sandwich hybrid" evidence="8">
    <location>
        <begin position="46"/>
        <end position="115"/>
    </location>
</feature>
<dbReference type="CDD" id="cd06849">
    <property type="entry name" value="lipoyl_domain"/>
    <property type="match status" value="1"/>
</dbReference>
<accession>A0A2U3DBI8</accession>
<evidence type="ECO:0000256" key="5">
    <source>
        <dbReference type="ARBA" id="ARBA00023136"/>
    </source>
</evidence>
<feature type="transmembrane region" description="Helical" evidence="6">
    <location>
        <begin position="7"/>
        <end position="29"/>
    </location>
</feature>
<keyword evidence="5 6" id="KW-0472">Membrane</keyword>
<protein>
    <recommendedName>
        <fullName evidence="11">RND efflux pump membrane fusion protein barrel-sandwich domain-containing protein</fullName>
    </recommendedName>
</protein>
<sequence>MKKTRIIGLTIIGILAVLVILIGGGWYAYQQMNYVKTADASIQGTVVPLTSPGDGTLQNWNLAVGDTVSKDAVIGKVNGLTGTVDIHAPISGTVVQDNAVNNEVVVPGEPLGYIVNMNNLQIVANVQETEINNVKVGKSVDITINAYPNTSFSGTVTQIGGSSTVVAQGVPNTSLSGAFNKQTQRVPVYISISGSEGKTLMPGMSAQVSIHQN</sequence>
<dbReference type="Gene3D" id="2.40.50.100">
    <property type="match status" value="1"/>
</dbReference>
<dbReference type="InterPro" id="IPR011053">
    <property type="entry name" value="Single_hybrid_motif"/>
</dbReference>
<evidence type="ECO:0000259" key="8">
    <source>
        <dbReference type="Pfam" id="PF25997"/>
    </source>
</evidence>
<proteinExistence type="inferred from homology"/>
<comment type="subcellular location">
    <subcellularLocation>
        <location evidence="1">Membrane</location>
        <topology evidence="1">Single-pass membrane protein</topology>
    </subcellularLocation>
</comment>
<keyword evidence="4 6" id="KW-1133">Transmembrane helix</keyword>
<keyword evidence="3 6" id="KW-0812">Transmembrane</keyword>
<dbReference type="RefSeq" id="WP_109429242.1">
    <property type="nucleotide sequence ID" value="NZ_MPDK01000002.1"/>
</dbReference>
<dbReference type="PANTHER" id="PTHR30386">
    <property type="entry name" value="MEMBRANE FUSION SUBUNIT OF EMRAB-TOLC MULTIDRUG EFFLUX PUMP"/>
    <property type="match status" value="1"/>
</dbReference>
<dbReference type="GO" id="GO:0016020">
    <property type="term" value="C:membrane"/>
    <property type="evidence" value="ECO:0007669"/>
    <property type="project" value="UniProtKB-SubCell"/>
</dbReference>
<evidence type="ECO:0000259" key="7">
    <source>
        <dbReference type="Pfam" id="PF25990"/>
    </source>
</evidence>
<dbReference type="InterPro" id="IPR050739">
    <property type="entry name" value="MFP"/>
</dbReference>